<reference evidence="2" key="1">
    <citation type="submission" date="2021-01" db="EMBL/GenBank/DDBJ databases">
        <authorList>
            <person name="Lovell J.T."/>
            <person name="Bentley N."/>
            <person name="Bhattarai G."/>
            <person name="Jenkins J.W."/>
            <person name="Sreedasyam A."/>
            <person name="Alarcon Y."/>
            <person name="Bock C."/>
            <person name="Boston L."/>
            <person name="Carlson J."/>
            <person name="Cervantes K."/>
            <person name="Clermont K."/>
            <person name="Krom N."/>
            <person name="Kubenka K."/>
            <person name="Mamidi S."/>
            <person name="Mattison C."/>
            <person name="Monteros M."/>
            <person name="Pisani C."/>
            <person name="Plott C."/>
            <person name="Rajasekar S."/>
            <person name="Rhein H.S."/>
            <person name="Rohla C."/>
            <person name="Song M."/>
            <person name="Hilaire R.S."/>
            <person name="Shu S."/>
            <person name="Wells L."/>
            <person name="Wang X."/>
            <person name="Webber J."/>
            <person name="Heerema R.J."/>
            <person name="Klein P."/>
            <person name="Conner P."/>
            <person name="Grauke L."/>
            <person name="Grimwood J."/>
            <person name="Schmutz J."/>
            <person name="Randall J.J."/>
        </authorList>
    </citation>
    <scope>NUCLEOTIDE SEQUENCE</scope>
    <source>
        <tissue evidence="2">Leaf</tissue>
    </source>
</reference>
<feature type="domain" description="EF-hand" evidence="1">
    <location>
        <begin position="22"/>
        <end position="57"/>
    </location>
</feature>
<gene>
    <name evidence="2" type="ORF">I3842_15G057600</name>
</gene>
<feature type="domain" description="EF-hand" evidence="1">
    <location>
        <begin position="71"/>
        <end position="93"/>
    </location>
</feature>
<proteinExistence type="predicted"/>
<dbReference type="InterPro" id="IPR018247">
    <property type="entry name" value="EF_Hand_1_Ca_BS"/>
</dbReference>
<organism evidence="2 3">
    <name type="scientific">Carya illinoinensis</name>
    <name type="common">Pecan</name>
    <dbReference type="NCBI Taxonomy" id="32201"/>
    <lineage>
        <taxon>Eukaryota</taxon>
        <taxon>Viridiplantae</taxon>
        <taxon>Streptophyta</taxon>
        <taxon>Embryophyta</taxon>
        <taxon>Tracheophyta</taxon>
        <taxon>Spermatophyta</taxon>
        <taxon>Magnoliopsida</taxon>
        <taxon>eudicotyledons</taxon>
        <taxon>Gunneridae</taxon>
        <taxon>Pentapetalae</taxon>
        <taxon>rosids</taxon>
        <taxon>fabids</taxon>
        <taxon>Fagales</taxon>
        <taxon>Juglandaceae</taxon>
        <taxon>Carya</taxon>
    </lineage>
</organism>
<dbReference type="GO" id="GO:0005509">
    <property type="term" value="F:calcium ion binding"/>
    <property type="evidence" value="ECO:0007669"/>
    <property type="project" value="InterPro"/>
</dbReference>
<evidence type="ECO:0000313" key="2">
    <source>
        <dbReference type="EMBL" id="KAG6674703.1"/>
    </source>
</evidence>
<sequence>MGRVRAIFNVQRTHDEPKSVPYTRTDLMDVFNRCDKNGDGKLSRDELKAAFEVLGSKSPCCRAIWEHLRADKNRDGFIDKQEMENLIDGVEKHGYLK</sequence>
<evidence type="ECO:0000259" key="1">
    <source>
        <dbReference type="PROSITE" id="PS50222"/>
    </source>
</evidence>
<dbReference type="Pfam" id="PF13499">
    <property type="entry name" value="EF-hand_7"/>
    <property type="match status" value="1"/>
</dbReference>
<dbReference type="SMART" id="SM00054">
    <property type="entry name" value="EFh"/>
    <property type="match status" value="2"/>
</dbReference>
<accession>A0A922AAV5</accession>
<evidence type="ECO:0000313" key="3">
    <source>
        <dbReference type="Proteomes" id="UP000811246"/>
    </source>
</evidence>
<dbReference type="Proteomes" id="UP000811246">
    <property type="component" value="Chromosome 15"/>
</dbReference>
<dbReference type="PROSITE" id="PS00018">
    <property type="entry name" value="EF_HAND_1"/>
    <property type="match status" value="2"/>
</dbReference>
<dbReference type="InterPro" id="IPR002048">
    <property type="entry name" value="EF_hand_dom"/>
</dbReference>
<dbReference type="EMBL" id="CM031839">
    <property type="protein sequence ID" value="KAG6674703.1"/>
    <property type="molecule type" value="Genomic_DNA"/>
</dbReference>
<protein>
    <recommendedName>
        <fullName evidence="1">EF-hand domain-containing protein</fullName>
    </recommendedName>
</protein>
<comment type="caution">
    <text evidence="2">The sequence shown here is derived from an EMBL/GenBank/DDBJ whole genome shotgun (WGS) entry which is preliminary data.</text>
</comment>
<dbReference type="PROSITE" id="PS50222">
    <property type="entry name" value="EF_HAND_2"/>
    <property type="match status" value="2"/>
</dbReference>
<dbReference type="AlphaFoldDB" id="A0A922AAV5"/>
<name>A0A922AAV5_CARIL</name>
<dbReference type="CDD" id="cd00051">
    <property type="entry name" value="EFh"/>
    <property type="match status" value="1"/>
</dbReference>